<feature type="domain" description="EamA" evidence="7">
    <location>
        <begin position="6"/>
        <end position="137"/>
    </location>
</feature>
<evidence type="ECO:0000313" key="8">
    <source>
        <dbReference type="EMBL" id="NBC72121.1"/>
    </source>
</evidence>
<feature type="transmembrane region" description="Helical" evidence="6">
    <location>
        <begin position="121"/>
        <end position="139"/>
    </location>
</feature>
<sequence length="306" mass="32770">MPRLVYAALLCLSLIWGGSFYFIKMLLHDFGPWSIACLRSTCGLLVVLLVMLALRKPFGFRAIPWLAMFAMAVINTALPWTLIAFSEQRITSGMASILNATTPVWTVLVGMAFFRGRSGRMQWVGLGVAMIGLLVLLGIRPGALLSVDGIGFAGMMAAACCYGVGSQLSKRLSVRGCTTYQITYGTLLSSAVLCGVMSLTTESIPFSRLTSMSTLPMLVGLGAFGSGIAYLLFYYMVEKGSAEFASMVTYLVPSTALVWGCVLLNESIRWNMLAGLAIILAGVFLAGRKGPGGERLPARRKGVPSS</sequence>
<feature type="transmembrane region" description="Helical" evidence="6">
    <location>
        <begin position="218"/>
        <end position="237"/>
    </location>
</feature>
<accession>A0A7X5C0Z8</accession>
<comment type="similarity">
    <text evidence="2">Belongs to the EamA transporter family.</text>
</comment>
<keyword evidence="3 6" id="KW-0812">Transmembrane</keyword>
<evidence type="ECO:0000313" key="9">
    <source>
        <dbReference type="Proteomes" id="UP000558113"/>
    </source>
</evidence>
<evidence type="ECO:0000256" key="3">
    <source>
        <dbReference type="ARBA" id="ARBA00022692"/>
    </source>
</evidence>
<feature type="transmembrane region" description="Helical" evidence="6">
    <location>
        <begin position="145"/>
        <end position="165"/>
    </location>
</feature>
<evidence type="ECO:0000256" key="2">
    <source>
        <dbReference type="ARBA" id="ARBA00007362"/>
    </source>
</evidence>
<keyword evidence="9" id="KW-1185">Reference proteome</keyword>
<name>A0A7X5C0Z8_9BACL</name>
<organism evidence="8 9">
    <name type="scientific">Paenibacillus sacheonensis</name>
    <dbReference type="NCBI Taxonomy" id="742054"/>
    <lineage>
        <taxon>Bacteria</taxon>
        <taxon>Bacillati</taxon>
        <taxon>Bacillota</taxon>
        <taxon>Bacilli</taxon>
        <taxon>Bacillales</taxon>
        <taxon>Paenibacillaceae</taxon>
        <taxon>Paenibacillus</taxon>
    </lineage>
</organism>
<dbReference type="InterPro" id="IPR000620">
    <property type="entry name" value="EamA_dom"/>
</dbReference>
<dbReference type="GO" id="GO:0016020">
    <property type="term" value="C:membrane"/>
    <property type="evidence" value="ECO:0007669"/>
    <property type="project" value="UniProtKB-SubCell"/>
</dbReference>
<reference evidence="8 9" key="1">
    <citation type="submission" date="2020-01" db="EMBL/GenBank/DDBJ databases">
        <title>Paenibacillus soybeanensis sp. nov. isolated from the nodules of soybean (Glycine max(L.) Merr).</title>
        <authorList>
            <person name="Wang H."/>
        </authorList>
    </citation>
    <scope>NUCLEOTIDE SEQUENCE [LARGE SCALE GENOMIC DNA]</scope>
    <source>
        <strain evidence="8 9">DSM 23054</strain>
    </source>
</reference>
<dbReference type="OrthoDB" id="67135at2"/>
<evidence type="ECO:0000256" key="1">
    <source>
        <dbReference type="ARBA" id="ARBA00004127"/>
    </source>
</evidence>
<keyword evidence="4 6" id="KW-1133">Transmembrane helix</keyword>
<feature type="transmembrane region" description="Helical" evidence="6">
    <location>
        <begin position="268"/>
        <end position="287"/>
    </location>
</feature>
<dbReference type="SUPFAM" id="SSF103481">
    <property type="entry name" value="Multidrug resistance efflux transporter EmrE"/>
    <property type="match status" value="2"/>
</dbReference>
<keyword evidence="5 6" id="KW-0472">Membrane</keyword>
<feature type="transmembrane region" description="Helical" evidence="6">
    <location>
        <begin position="177"/>
        <end position="198"/>
    </location>
</feature>
<dbReference type="RefSeq" id="WP_161702774.1">
    <property type="nucleotide sequence ID" value="NZ_JAAAMU010000016.1"/>
</dbReference>
<feature type="transmembrane region" description="Helical" evidence="6">
    <location>
        <begin position="33"/>
        <end position="54"/>
    </location>
</feature>
<dbReference type="Proteomes" id="UP000558113">
    <property type="component" value="Unassembled WGS sequence"/>
</dbReference>
<dbReference type="AlphaFoldDB" id="A0A7X5C0Z8"/>
<comment type="subcellular location">
    <subcellularLocation>
        <location evidence="1">Endomembrane system</location>
        <topology evidence="1">Multi-pass membrane protein</topology>
    </subcellularLocation>
</comment>
<evidence type="ECO:0000259" key="7">
    <source>
        <dbReference type="Pfam" id="PF00892"/>
    </source>
</evidence>
<protein>
    <submittedName>
        <fullName evidence="8">EamA family transporter</fullName>
    </submittedName>
</protein>
<evidence type="ECO:0000256" key="4">
    <source>
        <dbReference type="ARBA" id="ARBA00022989"/>
    </source>
</evidence>
<feature type="transmembrane region" description="Helical" evidence="6">
    <location>
        <begin position="97"/>
        <end position="114"/>
    </location>
</feature>
<feature type="domain" description="EamA" evidence="7">
    <location>
        <begin position="151"/>
        <end position="286"/>
    </location>
</feature>
<dbReference type="EMBL" id="JAAAMU010000016">
    <property type="protein sequence ID" value="NBC72121.1"/>
    <property type="molecule type" value="Genomic_DNA"/>
</dbReference>
<dbReference type="InterPro" id="IPR050638">
    <property type="entry name" value="AA-Vitamin_Transporters"/>
</dbReference>
<feature type="transmembrane region" description="Helical" evidence="6">
    <location>
        <begin position="244"/>
        <end position="262"/>
    </location>
</feature>
<feature type="transmembrane region" description="Helical" evidence="6">
    <location>
        <begin position="66"/>
        <end position="85"/>
    </location>
</feature>
<evidence type="ECO:0000256" key="6">
    <source>
        <dbReference type="SAM" id="Phobius"/>
    </source>
</evidence>
<dbReference type="InterPro" id="IPR037185">
    <property type="entry name" value="EmrE-like"/>
</dbReference>
<proteinExistence type="inferred from homology"/>
<comment type="caution">
    <text evidence="8">The sequence shown here is derived from an EMBL/GenBank/DDBJ whole genome shotgun (WGS) entry which is preliminary data.</text>
</comment>
<dbReference type="PANTHER" id="PTHR32322:SF9">
    <property type="entry name" value="AMINO-ACID METABOLITE EFFLUX PUMP-RELATED"/>
    <property type="match status" value="1"/>
</dbReference>
<evidence type="ECO:0000256" key="5">
    <source>
        <dbReference type="ARBA" id="ARBA00023136"/>
    </source>
</evidence>
<dbReference type="PANTHER" id="PTHR32322">
    <property type="entry name" value="INNER MEMBRANE TRANSPORTER"/>
    <property type="match status" value="1"/>
</dbReference>
<dbReference type="Pfam" id="PF00892">
    <property type="entry name" value="EamA"/>
    <property type="match status" value="2"/>
</dbReference>
<gene>
    <name evidence="8" type="ORF">GT003_24250</name>
</gene>